<accession>A0A819DB96</accession>
<name>A0A819DB96_9BILA</name>
<evidence type="ECO:0000313" key="1">
    <source>
        <dbReference type="EMBL" id="CAF3825468.1"/>
    </source>
</evidence>
<sequence>MSIVVATWSANTKDNIPTVPCLSADGHLLV</sequence>
<evidence type="ECO:0000313" key="2">
    <source>
        <dbReference type="Proteomes" id="UP000663868"/>
    </source>
</evidence>
<protein>
    <submittedName>
        <fullName evidence="1">Uncharacterized protein</fullName>
    </submittedName>
</protein>
<dbReference type="EMBL" id="CAJOBB010001212">
    <property type="protein sequence ID" value="CAF3825468.1"/>
    <property type="molecule type" value="Genomic_DNA"/>
</dbReference>
<gene>
    <name evidence="1" type="ORF">KXQ929_LOCUS18516</name>
</gene>
<dbReference type="Proteomes" id="UP000663868">
    <property type="component" value="Unassembled WGS sequence"/>
</dbReference>
<feature type="non-terminal residue" evidence="1">
    <location>
        <position position="30"/>
    </location>
</feature>
<reference evidence="1" key="1">
    <citation type="submission" date="2021-02" db="EMBL/GenBank/DDBJ databases">
        <authorList>
            <person name="Nowell W R."/>
        </authorList>
    </citation>
    <scope>NUCLEOTIDE SEQUENCE</scope>
</reference>
<proteinExistence type="predicted"/>
<dbReference type="AlphaFoldDB" id="A0A819DB96"/>
<organism evidence="1 2">
    <name type="scientific">Adineta steineri</name>
    <dbReference type="NCBI Taxonomy" id="433720"/>
    <lineage>
        <taxon>Eukaryota</taxon>
        <taxon>Metazoa</taxon>
        <taxon>Spiralia</taxon>
        <taxon>Gnathifera</taxon>
        <taxon>Rotifera</taxon>
        <taxon>Eurotatoria</taxon>
        <taxon>Bdelloidea</taxon>
        <taxon>Adinetida</taxon>
        <taxon>Adinetidae</taxon>
        <taxon>Adineta</taxon>
    </lineage>
</organism>
<comment type="caution">
    <text evidence="1">The sequence shown here is derived from an EMBL/GenBank/DDBJ whole genome shotgun (WGS) entry which is preliminary data.</text>
</comment>